<dbReference type="PANTHER" id="PTHR23299:SF24">
    <property type="entry name" value="METALLOTHIONEIN-1X"/>
    <property type="match status" value="1"/>
</dbReference>
<dbReference type="RefSeq" id="XP_012674200.3">
    <property type="nucleotide sequence ID" value="XM_012818746.3"/>
</dbReference>
<dbReference type="GO" id="GO:0010043">
    <property type="term" value="P:response to zinc ion"/>
    <property type="evidence" value="ECO:0007669"/>
    <property type="project" value="UniProtKB-ARBA"/>
</dbReference>
<dbReference type="Pfam" id="PF00131">
    <property type="entry name" value="Metallothio"/>
    <property type="match status" value="1"/>
</dbReference>
<protein>
    <recommendedName>
        <fullName evidence="5">Metallothionein</fullName>
    </recommendedName>
</protein>
<keyword evidence="3 5" id="KW-0479">Metal-binding</keyword>
<dbReference type="GeneID" id="105892483"/>
<dbReference type="AlphaFoldDB" id="A0A6P3VKX1"/>
<dbReference type="FunFam" id="4.10.10.10:FF:000001">
    <property type="entry name" value="Metallothionein"/>
    <property type="match status" value="1"/>
</dbReference>
<evidence type="ECO:0000256" key="4">
    <source>
        <dbReference type="ARBA" id="ARBA00022851"/>
    </source>
</evidence>
<dbReference type="InterPro" id="IPR000006">
    <property type="entry name" value="Metalthion_vert"/>
</dbReference>
<dbReference type="GO" id="GO:0046688">
    <property type="term" value="P:response to copper ion"/>
    <property type="evidence" value="ECO:0007669"/>
    <property type="project" value="UniProtKB-ARBA"/>
</dbReference>
<organism evidence="6 7">
    <name type="scientific">Clupea harengus</name>
    <name type="common">Atlantic herring</name>
    <dbReference type="NCBI Taxonomy" id="7950"/>
    <lineage>
        <taxon>Eukaryota</taxon>
        <taxon>Metazoa</taxon>
        <taxon>Chordata</taxon>
        <taxon>Craniata</taxon>
        <taxon>Vertebrata</taxon>
        <taxon>Euteleostomi</taxon>
        <taxon>Actinopterygii</taxon>
        <taxon>Neopterygii</taxon>
        <taxon>Teleostei</taxon>
        <taxon>Clupei</taxon>
        <taxon>Clupeiformes</taxon>
        <taxon>Clupeoidei</taxon>
        <taxon>Clupeidae</taxon>
        <taxon>Clupea</taxon>
    </lineage>
</organism>
<dbReference type="InterPro" id="IPR023587">
    <property type="entry name" value="Metalthion_dom_sf_vert"/>
</dbReference>
<sequence length="92" mass="9887">MPSEYIHQPLADENLQPTLLFKRFGRRETLIKMDPCDCSKTGTCNCGTSCKCTNCQCTSCKKSCCTCCPSGCSKCASGCVCKGNACDSNCCQ</sequence>
<dbReference type="InterPro" id="IPR017854">
    <property type="entry name" value="Metalthion_dom_sf"/>
</dbReference>
<dbReference type="PROSITE" id="PS00203">
    <property type="entry name" value="METALLOTHIONEIN_VRT"/>
    <property type="match status" value="1"/>
</dbReference>
<dbReference type="SUPFAM" id="SSF57868">
    <property type="entry name" value="Metallothionein"/>
    <property type="match status" value="1"/>
</dbReference>
<dbReference type="CTD" id="17750"/>
<evidence type="ECO:0000313" key="7">
    <source>
        <dbReference type="RefSeq" id="XP_012674200.3"/>
    </source>
</evidence>
<keyword evidence="6" id="KW-1185">Reference proteome</keyword>
<evidence type="ECO:0000256" key="2">
    <source>
        <dbReference type="ARBA" id="ARBA00007283"/>
    </source>
</evidence>
<dbReference type="KEGG" id="char:105892483"/>
<name>A0A6P3VKX1_CLUHA</name>
<evidence type="ECO:0000313" key="6">
    <source>
        <dbReference type="Proteomes" id="UP000515152"/>
    </source>
</evidence>
<comment type="similarity">
    <text evidence="2 5">Belongs to the metallothionein superfamily. Type 1 family.</text>
</comment>
<evidence type="ECO:0000256" key="5">
    <source>
        <dbReference type="RuleBase" id="RU000621"/>
    </source>
</evidence>
<dbReference type="PRINTS" id="PR00860">
    <property type="entry name" value="MTVERTEBRATE"/>
</dbReference>
<dbReference type="GO" id="GO:0046872">
    <property type="term" value="F:metal ion binding"/>
    <property type="evidence" value="ECO:0007669"/>
    <property type="project" value="UniProtKB-KW"/>
</dbReference>
<gene>
    <name evidence="7" type="primary">mt2</name>
</gene>
<proteinExistence type="inferred from homology"/>
<dbReference type="OrthoDB" id="8919501at2759"/>
<evidence type="ECO:0000256" key="3">
    <source>
        <dbReference type="ARBA" id="ARBA00022723"/>
    </source>
</evidence>
<dbReference type="Proteomes" id="UP000515152">
    <property type="component" value="Chromosome 3"/>
</dbReference>
<accession>A0A6P3VKX1</accession>
<dbReference type="Gene3D" id="4.10.10.10">
    <property type="entry name" value="Metallothionein Isoform II"/>
    <property type="match status" value="1"/>
</dbReference>
<dbReference type="PANTHER" id="PTHR23299">
    <property type="entry name" value="METALLOTHIONEIN"/>
    <property type="match status" value="1"/>
</dbReference>
<dbReference type="InterPro" id="IPR018064">
    <property type="entry name" value="Metalthion_vert_metal_BS"/>
</dbReference>
<reference evidence="7" key="1">
    <citation type="submission" date="2025-08" db="UniProtKB">
        <authorList>
            <consortium name="RefSeq"/>
        </authorList>
    </citation>
    <scope>IDENTIFICATION</scope>
</reference>
<comment type="function">
    <text evidence="1 5">Metallothioneins have a high content of cysteine residues that bind various heavy metals.</text>
</comment>
<evidence type="ECO:0000256" key="1">
    <source>
        <dbReference type="ARBA" id="ARBA00002568"/>
    </source>
</evidence>
<dbReference type="GO" id="GO:0046686">
    <property type="term" value="P:response to cadmium ion"/>
    <property type="evidence" value="ECO:0007669"/>
    <property type="project" value="UniProtKB-ARBA"/>
</dbReference>
<keyword evidence="4 5" id="KW-0480">Metal-thiolate cluster</keyword>